<name>G2XM90_ORYBR</name>
<dbReference type="EMBL" id="FQ378032">
    <property type="protein sequence ID" value="CBX25308.1"/>
    <property type="molecule type" value="Genomic_DNA"/>
</dbReference>
<sequence>MEAKESPSGLTGSGMVNRPPNPLPVETGKYPPPPPGGLDTDAAGHEGLLPPDDDDLFVAAFLREGEEESKVYLGIGGRKKGEVVAWGIDKWRRAQYAKKAPRMVAAAGARVVVLFTGMEAPREKIPRTGMVMGKDVAPLHFTGTGTGKILLRGDGSGCVTPDGEFPVAIPTLSTLIWVHL</sequence>
<evidence type="ECO:0000256" key="1">
    <source>
        <dbReference type="SAM" id="MobiDB-lite"/>
    </source>
</evidence>
<protein>
    <submittedName>
        <fullName evidence="2">Hypothetical_protein</fullName>
    </submittedName>
</protein>
<evidence type="ECO:0000313" key="2">
    <source>
        <dbReference type="EMBL" id="CBX25308.1"/>
    </source>
</evidence>
<organism evidence="2">
    <name type="scientific">Oryza brachyantha</name>
    <name type="common">malo sina</name>
    <dbReference type="NCBI Taxonomy" id="4533"/>
    <lineage>
        <taxon>Eukaryota</taxon>
        <taxon>Viridiplantae</taxon>
        <taxon>Streptophyta</taxon>
        <taxon>Embryophyta</taxon>
        <taxon>Tracheophyta</taxon>
        <taxon>Spermatophyta</taxon>
        <taxon>Magnoliopsida</taxon>
        <taxon>Liliopsida</taxon>
        <taxon>Poales</taxon>
        <taxon>Poaceae</taxon>
        <taxon>BOP clade</taxon>
        <taxon>Oryzoideae</taxon>
        <taxon>Oryzeae</taxon>
        <taxon>Oryzinae</taxon>
        <taxon>Oryza</taxon>
    </lineage>
</organism>
<accession>G2XM90</accession>
<proteinExistence type="predicted"/>
<feature type="region of interest" description="Disordered" evidence="1">
    <location>
        <begin position="1"/>
        <end position="49"/>
    </location>
</feature>
<reference evidence="2" key="1">
    <citation type="submission" date="2010-10" db="EMBL/GenBank/DDBJ databases">
        <authorList>
            <person name="Genoscope - CEA"/>
        </authorList>
    </citation>
    <scope>NUCLEOTIDE SEQUENCE</scope>
</reference>
<gene>
    <name evidence="2" type="primary">Ob11g0093M14_9</name>
</gene>
<dbReference type="AlphaFoldDB" id="G2XM90"/>